<dbReference type="AlphaFoldDB" id="A0AAP0Q797"/>
<name>A0AAP0Q797_9MAGN</name>
<keyword evidence="1" id="KW-0479">Metal-binding</keyword>
<dbReference type="Pfam" id="PF00305">
    <property type="entry name" value="Lipoxygenase"/>
    <property type="match status" value="1"/>
</dbReference>
<accession>A0AAP0Q797</accession>
<feature type="domain" description="Lipoxygenase" evidence="4">
    <location>
        <begin position="1"/>
        <end position="144"/>
    </location>
</feature>
<comment type="caution">
    <text evidence="5">The sequence shown here is derived from an EMBL/GenBank/DDBJ whole genome shotgun (WGS) entry which is preliminary data.</text>
</comment>
<dbReference type="Gene3D" id="1.20.245.10">
    <property type="entry name" value="Lipoxygenase-1, Domain 5"/>
    <property type="match status" value="1"/>
</dbReference>
<dbReference type="InterPro" id="IPR013819">
    <property type="entry name" value="LipOase_C"/>
</dbReference>
<evidence type="ECO:0000256" key="3">
    <source>
        <dbReference type="ARBA" id="ARBA00023002"/>
    </source>
</evidence>
<dbReference type="PANTHER" id="PTHR11771">
    <property type="entry name" value="LIPOXYGENASE"/>
    <property type="match status" value="1"/>
</dbReference>
<dbReference type="Proteomes" id="UP001420932">
    <property type="component" value="Unassembled WGS sequence"/>
</dbReference>
<protein>
    <recommendedName>
        <fullName evidence="4">Lipoxygenase domain-containing protein</fullName>
    </recommendedName>
</protein>
<keyword evidence="3" id="KW-0560">Oxidoreductase</keyword>
<reference evidence="5 6" key="1">
    <citation type="submission" date="2024-01" db="EMBL/GenBank/DDBJ databases">
        <title>Genome assemblies of Stephania.</title>
        <authorList>
            <person name="Yang L."/>
        </authorList>
    </citation>
    <scope>NUCLEOTIDE SEQUENCE [LARGE SCALE GENOMIC DNA]</scope>
    <source>
        <strain evidence="5">YNDBR</strain>
        <tissue evidence="5">Leaf</tissue>
    </source>
</reference>
<dbReference type="GO" id="GO:0046872">
    <property type="term" value="F:metal ion binding"/>
    <property type="evidence" value="ECO:0007669"/>
    <property type="project" value="UniProtKB-KW"/>
</dbReference>
<dbReference type="InterPro" id="IPR000907">
    <property type="entry name" value="LipOase"/>
</dbReference>
<evidence type="ECO:0000313" key="6">
    <source>
        <dbReference type="Proteomes" id="UP001420932"/>
    </source>
</evidence>
<dbReference type="PROSITE" id="PS51393">
    <property type="entry name" value="LIPOXYGENASE_3"/>
    <property type="match status" value="1"/>
</dbReference>
<dbReference type="SUPFAM" id="SSF48484">
    <property type="entry name" value="Lipoxigenase"/>
    <property type="match status" value="1"/>
</dbReference>
<evidence type="ECO:0000256" key="2">
    <source>
        <dbReference type="ARBA" id="ARBA00022964"/>
    </source>
</evidence>
<gene>
    <name evidence="5" type="ORF">Syun_002265</name>
</gene>
<keyword evidence="6" id="KW-1185">Reference proteome</keyword>
<dbReference type="GO" id="GO:0034440">
    <property type="term" value="P:lipid oxidation"/>
    <property type="evidence" value="ECO:0007669"/>
    <property type="project" value="InterPro"/>
</dbReference>
<sequence length="144" mass="15525">MVAVLNTHENLIQTLSTIIWVNSATMQPSTSASMATPATSQTCLPSQRQATMVMTILDVLSTHSTDEEYIADKMEPSWEEAPAIKGAFERFIGKVMELTGIIDGRNLDEGLLNRNGAGVVPYELLKPRSESGVTGMGVPNSISI</sequence>
<proteinExistence type="predicted"/>
<evidence type="ECO:0000313" key="5">
    <source>
        <dbReference type="EMBL" id="KAK9170125.1"/>
    </source>
</evidence>
<evidence type="ECO:0000259" key="4">
    <source>
        <dbReference type="PROSITE" id="PS51393"/>
    </source>
</evidence>
<dbReference type="GO" id="GO:0016702">
    <property type="term" value="F:oxidoreductase activity, acting on single donors with incorporation of molecular oxygen, incorporation of two atoms of oxygen"/>
    <property type="evidence" value="ECO:0007669"/>
    <property type="project" value="InterPro"/>
</dbReference>
<dbReference type="InterPro" id="IPR036226">
    <property type="entry name" value="LipOase_C_sf"/>
</dbReference>
<dbReference type="EMBL" id="JBBNAF010000001">
    <property type="protein sequence ID" value="KAK9170125.1"/>
    <property type="molecule type" value="Genomic_DNA"/>
</dbReference>
<organism evidence="5 6">
    <name type="scientific">Stephania yunnanensis</name>
    <dbReference type="NCBI Taxonomy" id="152371"/>
    <lineage>
        <taxon>Eukaryota</taxon>
        <taxon>Viridiplantae</taxon>
        <taxon>Streptophyta</taxon>
        <taxon>Embryophyta</taxon>
        <taxon>Tracheophyta</taxon>
        <taxon>Spermatophyta</taxon>
        <taxon>Magnoliopsida</taxon>
        <taxon>Ranunculales</taxon>
        <taxon>Menispermaceae</taxon>
        <taxon>Menispermoideae</taxon>
        <taxon>Cissampelideae</taxon>
        <taxon>Stephania</taxon>
    </lineage>
</organism>
<evidence type="ECO:0000256" key="1">
    <source>
        <dbReference type="ARBA" id="ARBA00022723"/>
    </source>
</evidence>
<keyword evidence="2" id="KW-0223">Dioxygenase</keyword>